<dbReference type="Proteomes" id="UP001501576">
    <property type="component" value="Unassembled WGS sequence"/>
</dbReference>
<feature type="region of interest" description="Disordered" evidence="1">
    <location>
        <begin position="48"/>
        <end position="110"/>
    </location>
</feature>
<protein>
    <recommendedName>
        <fullName evidence="4">Secreted protein</fullName>
    </recommendedName>
</protein>
<organism evidence="2 3">
    <name type="scientific">Streptomyces mordarskii</name>
    <dbReference type="NCBI Taxonomy" id="1226758"/>
    <lineage>
        <taxon>Bacteria</taxon>
        <taxon>Bacillati</taxon>
        <taxon>Actinomycetota</taxon>
        <taxon>Actinomycetes</taxon>
        <taxon>Kitasatosporales</taxon>
        <taxon>Streptomycetaceae</taxon>
        <taxon>Streptomyces</taxon>
    </lineage>
</organism>
<sequence length="110" mass="11856">MTWTLSLLCVARVAGAVCRGLLSRIEIHSFVFIDSQVTRDALRYESHYSLTPPPATEAHRSPLPGRANGTDTVASLDTTSGGAREHRVPRTRTPAPEVPRDPVSATAAVH</sequence>
<reference evidence="2 3" key="1">
    <citation type="journal article" date="2019" name="Int. J. Syst. Evol. Microbiol.">
        <title>The Global Catalogue of Microorganisms (GCM) 10K type strain sequencing project: providing services to taxonomists for standard genome sequencing and annotation.</title>
        <authorList>
            <consortium name="The Broad Institute Genomics Platform"/>
            <consortium name="The Broad Institute Genome Sequencing Center for Infectious Disease"/>
            <person name="Wu L."/>
            <person name="Ma J."/>
        </authorList>
    </citation>
    <scope>NUCLEOTIDE SEQUENCE [LARGE SCALE GENOMIC DNA]</scope>
    <source>
        <strain evidence="2 3">JCM 5052</strain>
    </source>
</reference>
<name>A0ABN1D9V2_9ACTN</name>
<proteinExistence type="predicted"/>
<evidence type="ECO:0000313" key="2">
    <source>
        <dbReference type="EMBL" id="GAA0538171.1"/>
    </source>
</evidence>
<accession>A0ABN1D9V2</accession>
<dbReference type="EMBL" id="BAAABZ010000045">
    <property type="protein sequence ID" value="GAA0538171.1"/>
    <property type="molecule type" value="Genomic_DNA"/>
</dbReference>
<evidence type="ECO:0000256" key="1">
    <source>
        <dbReference type="SAM" id="MobiDB-lite"/>
    </source>
</evidence>
<evidence type="ECO:0008006" key="4">
    <source>
        <dbReference type="Google" id="ProtNLM"/>
    </source>
</evidence>
<gene>
    <name evidence="2" type="ORF">GCM10010390_45080</name>
</gene>
<keyword evidence="3" id="KW-1185">Reference proteome</keyword>
<feature type="compositionally biased region" description="Polar residues" evidence="1">
    <location>
        <begin position="69"/>
        <end position="81"/>
    </location>
</feature>
<comment type="caution">
    <text evidence="2">The sequence shown here is derived from an EMBL/GenBank/DDBJ whole genome shotgun (WGS) entry which is preliminary data.</text>
</comment>
<evidence type="ECO:0000313" key="3">
    <source>
        <dbReference type="Proteomes" id="UP001501576"/>
    </source>
</evidence>